<keyword evidence="1" id="KW-0472">Membrane</keyword>
<evidence type="ECO:0000313" key="3">
    <source>
        <dbReference type="Proteomes" id="UP000537131"/>
    </source>
</evidence>
<organism evidence="2 3">
    <name type="scientific">Clostridium muellerianum</name>
    <dbReference type="NCBI Taxonomy" id="2716538"/>
    <lineage>
        <taxon>Bacteria</taxon>
        <taxon>Bacillati</taxon>
        <taxon>Bacillota</taxon>
        <taxon>Clostridia</taxon>
        <taxon>Eubacteriales</taxon>
        <taxon>Clostridiaceae</taxon>
        <taxon>Clostridium</taxon>
    </lineage>
</organism>
<sequence length="87" mass="10200">MKIFLCYILLINLYGIFLIHSDKRKSQKGKWRIPEKTLFITALLLGSPGILIGMHLFRHKTKHKRFAIGIPLIFIIQILIFAKYFSL</sequence>
<reference evidence="2 3" key="1">
    <citation type="submission" date="2020-06" db="EMBL/GenBank/DDBJ databases">
        <title>Complete Genome Sequence of Clostridium muelleri sp. nov. P21T, an Acid-Alcohol Producing Acetogen Isolated from Old Hay.</title>
        <authorList>
            <person name="Duncan K.E."/>
            <person name="Tanner R.S."/>
        </authorList>
    </citation>
    <scope>NUCLEOTIDE SEQUENCE [LARGE SCALE GENOMIC DNA]</scope>
    <source>
        <strain evidence="2 3">P21</strain>
    </source>
</reference>
<keyword evidence="1" id="KW-0812">Transmembrane</keyword>
<protein>
    <submittedName>
        <fullName evidence="2">DUF1294 domain-containing protein</fullName>
    </submittedName>
</protein>
<dbReference type="RefSeq" id="WP_169298425.1">
    <property type="nucleotide sequence ID" value="NZ_JABBNI010000025.1"/>
</dbReference>
<dbReference type="EMBL" id="JABBNI010000025">
    <property type="protein sequence ID" value="NMM63847.1"/>
    <property type="molecule type" value="Genomic_DNA"/>
</dbReference>
<evidence type="ECO:0000313" key="2">
    <source>
        <dbReference type="EMBL" id="NMM63847.1"/>
    </source>
</evidence>
<evidence type="ECO:0000256" key="1">
    <source>
        <dbReference type="SAM" id="Phobius"/>
    </source>
</evidence>
<dbReference type="Proteomes" id="UP000537131">
    <property type="component" value="Unassembled WGS sequence"/>
</dbReference>
<feature type="transmembrane region" description="Helical" evidence="1">
    <location>
        <begin position="66"/>
        <end position="85"/>
    </location>
</feature>
<dbReference type="AlphaFoldDB" id="A0A7Y0EI60"/>
<dbReference type="Pfam" id="PF06961">
    <property type="entry name" value="DUF1294"/>
    <property type="match status" value="1"/>
</dbReference>
<dbReference type="PIRSF" id="PIRSF002599">
    <property type="entry name" value="Cold_shock_A"/>
    <property type="match status" value="1"/>
</dbReference>
<dbReference type="InterPro" id="IPR010718">
    <property type="entry name" value="DUF1294"/>
</dbReference>
<gene>
    <name evidence="2" type="ORF">HBE96_14410</name>
</gene>
<accession>A0A7Y0EI60</accession>
<feature type="transmembrane region" description="Helical" evidence="1">
    <location>
        <begin position="37"/>
        <end position="57"/>
    </location>
</feature>
<dbReference type="GO" id="GO:0003676">
    <property type="term" value="F:nucleic acid binding"/>
    <property type="evidence" value="ECO:0007669"/>
    <property type="project" value="InterPro"/>
</dbReference>
<dbReference type="InterPro" id="IPR012156">
    <property type="entry name" value="Cold_shock_CspA"/>
</dbReference>
<keyword evidence="1" id="KW-1133">Transmembrane helix</keyword>
<proteinExistence type="predicted"/>
<comment type="caution">
    <text evidence="2">The sequence shown here is derived from an EMBL/GenBank/DDBJ whole genome shotgun (WGS) entry which is preliminary data.</text>
</comment>
<keyword evidence="3" id="KW-1185">Reference proteome</keyword>
<name>A0A7Y0EI60_9CLOT</name>